<evidence type="ECO:0000313" key="4">
    <source>
        <dbReference type="Proteomes" id="UP000307380"/>
    </source>
</evidence>
<dbReference type="Proteomes" id="UP000307380">
    <property type="component" value="Unassembled WGS sequence"/>
</dbReference>
<proteinExistence type="inferred from homology"/>
<accession>A0A4S4FT84</accession>
<comment type="similarity">
    <text evidence="1">Belongs to the AHA1 family.</text>
</comment>
<dbReference type="RefSeq" id="WP_136424597.1">
    <property type="nucleotide sequence ID" value="NZ_SSSN01000007.1"/>
</dbReference>
<sequence length="153" mass="17102">MIDTTQGFTLVRKVDASPEDIWKAWTNADEVAQWWHPRSLVTPRDTVTIDARVGGHYAYTMVDEANDDRYPTGGEYREVVAPERLVFTWGDPDEDPDDQPLVTLTLESGGDLTRLTFDLRGVDGTSGDESFYDGWEQALDSLVDHLGQTAVHG</sequence>
<protein>
    <submittedName>
        <fullName evidence="3">SRPBCC domain-containing protein</fullName>
    </submittedName>
</protein>
<organism evidence="3 4">
    <name type="scientific">Orlajensenia flava</name>
    <dbReference type="NCBI Taxonomy" id="2565934"/>
    <lineage>
        <taxon>Bacteria</taxon>
        <taxon>Bacillati</taxon>
        <taxon>Actinomycetota</taxon>
        <taxon>Actinomycetes</taxon>
        <taxon>Micrococcales</taxon>
        <taxon>Microbacteriaceae</taxon>
        <taxon>Orlajensenia</taxon>
    </lineage>
</organism>
<dbReference type="CDD" id="cd07814">
    <property type="entry name" value="SRPBCC_CalC_Aha1-like"/>
    <property type="match status" value="1"/>
</dbReference>
<evidence type="ECO:0000256" key="1">
    <source>
        <dbReference type="ARBA" id="ARBA00006817"/>
    </source>
</evidence>
<dbReference type="Gene3D" id="3.30.530.20">
    <property type="match status" value="1"/>
</dbReference>
<keyword evidence="4" id="KW-1185">Reference proteome</keyword>
<dbReference type="InterPro" id="IPR013538">
    <property type="entry name" value="ASHA1/2-like_C"/>
</dbReference>
<dbReference type="OrthoDB" id="3365660at2"/>
<evidence type="ECO:0000313" key="3">
    <source>
        <dbReference type="EMBL" id="THG33959.1"/>
    </source>
</evidence>
<comment type="caution">
    <text evidence="3">The sequence shown here is derived from an EMBL/GenBank/DDBJ whole genome shotgun (WGS) entry which is preliminary data.</text>
</comment>
<evidence type="ECO:0000259" key="2">
    <source>
        <dbReference type="Pfam" id="PF08327"/>
    </source>
</evidence>
<dbReference type="AlphaFoldDB" id="A0A4S4FT84"/>
<feature type="domain" description="Activator of Hsp90 ATPase homologue 1/2-like C-terminal" evidence="2">
    <location>
        <begin position="15"/>
        <end position="146"/>
    </location>
</feature>
<dbReference type="Pfam" id="PF08327">
    <property type="entry name" value="AHSA1"/>
    <property type="match status" value="1"/>
</dbReference>
<dbReference type="InterPro" id="IPR023393">
    <property type="entry name" value="START-like_dom_sf"/>
</dbReference>
<gene>
    <name evidence="3" type="ORF">E6C70_11055</name>
</gene>
<dbReference type="EMBL" id="SSSN01000007">
    <property type="protein sequence ID" value="THG33959.1"/>
    <property type="molecule type" value="Genomic_DNA"/>
</dbReference>
<dbReference type="SUPFAM" id="SSF55961">
    <property type="entry name" value="Bet v1-like"/>
    <property type="match status" value="1"/>
</dbReference>
<name>A0A4S4FT84_9MICO</name>
<reference evidence="3 4" key="1">
    <citation type="submission" date="2019-04" db="EMBL/GenBank/DDBJ databases">
        <authorList>
            <person name="Jiang L."/>
        </authorList>
    </citation>
    <scope>NUCLEOTIDE SEQUENCE [LARGE SCALE GENOMIC DNA]</scope>
    <source>
        <strain evidence="3 4">YIM 131861</strain>
    </source>
</reference>